<comment type="function">
    <text evidence="13">Catalyzes the conversion of L-aspartate-beta-semialdehyde (L-Asa) to L-homoserine (L-Hse), the third step in the biosynthesis of threonine and methionine from aspartate.</text>
</comment>
<evidence type="ECO:0000256" key="16">
    <source>
        <dbReference type="PIRSR" id="PIRSR000098-1"/>
    </source>
</evidence>
<feature type="active site" description="Proton donor" evidence="16">
    <location>
        <position position="212"/>
    </location>
</feature>
<comment type="catalytic activity">
    <reaction evidence="15">
        <text>L-homoserine + NAD(+) = L-aspartate 4-semialdehyde + NADH + H(+)</text>
        <dbReference type="Rhea" id="RHEA:15757"/>
        <dbReference type="ChEBI" id="CHEBI:15378"/>
        <dbReference type="ChEBI" id="CHEBI:57476"/>
        <dbReference type="ChEBI" id="CHEBI:57540"/>
        <dbReference type="ChEBI" id="CHEBI:57945"/>
        <dbReference type="ChEBI" id="CHEBI:537519"/>
        <dbReference type="EC" id="1.1.1.3"/>
    </reaction>
    <physiologicalReaction direction="right-to-left" evidence="15">
        <dbReference type="Rhea" id="RHEA:15759"/>
    </physiologicalReaction>
</comment>
<dbReference type="NCBIfam" id="NF004976">
    <property type="entry name" value="PRK06349.1"/>
    <property type="match status" value="1"/>
</dbReference>
<comment type="cofactor">
    <cofactor evidence="1">
        <name>a metal cation</name>
        <dbReference type="ChEBI" id="CHEBI:25213"/>
    </cofactor>
</comment>
<evidence type="ECO:0000256" key="5">
    <source>
        <dbReference type="ARBA" id="ARBA00013213"/>
    </source>
</evidence>
<dbReference type="Pfam" id="PF01842">
    <property type="entry name" value="ACT"/>
    <property type="match status" value="1"/>
</dbReference>
<keyword evidence="10 18" id="KW-0560">Oxidoreductase</keyword>
<dbReference type="PANTHER" id="PTHR43331:SF1">
    <property type="entry name" value="HOMOSERINE DEHYDROGENASE"/>
    <property type="match status" value="1"/>
</dbReference>
<organism evidence="21 22">
    <name type="scientific">Leekyejoonella antrihumi</name>
    <dbReference type="NCBI Taxonomy" id="1660198"/>
    <lineage>
        <taxon>Bacteria</taxon>
        <taxon>Bacillati</taxon>
        <taxon>Actinomycetota</taxon>
        <taxon>Actinomycetes</taxon>
        <taxon>Micrococcales</taxon>
        <taxon>Dermacoccaceae</taxon>
        <taxon>Leekyejoonella</taxon>
    </lineage>
</organism>
<dbReference type="PROSITE" id="PS51671">
    <property type="entry name" value="ACT"/>
    <property type="match status" value="1"/>
</dbReference>
<evidence type="ECO:0000256" key="1">
    <source>
        <dbReference type="ARBA" id="ARBA00001920"/>
    </source>
</evidence>
<dbReference type="SUPFAM" id="SSF55021">
    <property type="entry name" value="ACT-like"/>
    <property type="match status" value="1"/>
</dbReference>
<dbReference type="EC" id="1.1.1.3" evidence="5 18"/>
<gene>
    <name evidence="21" type="ORF">FGL98_09745</name>
</gene>
<dbReference type="FunFam" id="3.30.360.10:FF:000005">
    <property type="entry name" value="Homoserine dehydrogenase"/>
    <property type="match status" value="1"/>
</dbReference>
<dbReference type="Gene3D" id="3.40.50.720">
    <property type="entry name" value="NAD(P)-binding Rossmann-like Domain"/>
    <property type="match status" value="1"/>
</dbReference>
<dbReference type="Proteomes" id="UP000320244">
    <property type="component" value="Unassembled WGS sequence"/>
</dbReference>
<dbReference type="CDD" id="cd04881">
    <property type="entry name" value="ACT_HSDH-Hom"/>
    <property type="match status" value="1"/>
</dbReference>
<evidence type="ECO:0000256" key="18">
    <source>
        <dbReference type="RuleBase" id="RU000579"/>
    </source>
</evidence>
<keyword evidence="9 17" id="KW-0521">NADP</keyword>
<evidence type="ECO:0000313" key="21">
    <source>
        <dbReference type="EMBL" id="TWP36490.1"/>
    </source>
</evidence>
<evidence type="ECO:0000256" key="3">
    <source>
        <dbReference type="ARBA" id="ARBA00005062"/>
    </source>
</evidence>
<evidence type="ECO:0000256" key="13">
    <source>
        <dbReference type="ARBA" id="ARBA00044930"/>
    </source>
</evidence>
<dbReference type="Gene3D" id="3.30.360.10">
    <property type="entry name" value="Dihydrodipicolinate Reductase, domain 2"/>
    <property type="match status" value="1"/>
</dbReference>
<dbReference type="PANTHER" id="PTHR43331">
    <property type="entry name" value="HOMOSERINE DEHYDROGENASE"/>
    <property type="match status" value="1"/>
</dbReference>
<evidence type="ECO:0000256" key="2">
    <source>
        <dbReference type="ARBA" id="ARBA00005056"/>
    </source>
</evidence>
<dbReference type="PROSITE" id="PS01042">
    <property type="entry name" value="HOMOSER_DHGENASE"/>
    <property type="match status" value="1"/>
</dbReference>
<evidence type="ECO:0000256" key="14">
    <source>
        <dbReference type="ARBA" id="ARBA00048841"/>
    </source>
</evidence>
<evidence type="ECO:0000256" key="15">
    <source>
        <dbReference type="ARBA" id="ARBA00049031"/>
    </source>
</evidence>
<proteinExistence type="inferred from homology"/>
<reference evidence="21 22" key="1">
    <citation type="submission" date="2019-05" db="EMBL/GenBank/DDBJ databases">
        <authorList>
            <person name="Lee S.D."/>
        </authorList>
    </citation>
    <scope>NUCLEOTIDE SEQUENCE [LARGE SCALE GENOMIC DNA]</scope>
    <source>
        <strain evidence="21 22">C5-26</strain>
    </source>
</reference>
<dbReference type="Pfam" id="PF03447">
    <property type="entry name" value="NAD_binding_3"/>
    <property type="match status" value="1"/>
</dbReference>
<accession>A0A563E1S1</accession>
<comment type="similarity">
    <text evidence="4 19">Belongs to the homoserine dehydrogenase family.</text>
</comment>
<dbReference type="InterPro" id="IPR002912">
    <property type="entry name" value="ACT_dom"/>
</dbReference>
<dbReference type="SUPFAM" id="SSF51735">
    <property type="entry name" value="NAD(P)-binding Rossmann-fold domains"/>
    <property type="match status" value="1"/>
</dbReference>
<evidence type="ECO:0000256" key="9">
    <source>
        <dbReference type="ARBA" id="ARBA00022857"/>
    </source>
</evidence>
<comment type="pathway">
    <text evidence="2 18">Amino-acid biosynthesis; L-threonine biosynthesis; L-threonine from L-aspartate: step 3/5.</text>
</comment>
<dbReference type="GO" id="GO:0009088">
    <property type="term" value="P:threonine biosynthetic process"/>
    <property type="evidence" value="ECO:0007669"/>
    <property type="project" value="UniProtKB-UniPathway"/>
</dbReference>
<dbReference type="Pfam" id="PF00742">
    <property type="entry name" value="Homoserine_dh"/>
    <property type="match status" value="1"/>
</dbReference>
<dbReference type="GO" id="GO:0009086">
    <property type="term" value="P:methionine biosynthetic process"/>
    <property type="evidence" value="ECO:0007669"/>
    <property type="project" value="UniProtKB-KW"/>
</dbReference>
<dbReference type="EMBL" id="VCQV01000011">
    <property type="protein sequence ID" value="TWP36490.1"/>
    <property type="molecule type" value="Genomic_DNA"/>
</dbReference>
<dbReference type="InterPro" id="IPR036291">
    <property type="entry name" value="NAD(P)-bd_dom_sf"/>
</dbReference>
<evidence type="ECO:0000256" key="12">
    <source>
        <dbReference type="ARBA" id="ARBA00023167"/>
    </source>
</evidence>
<dbReference type="SUPFAM" id="SSF55347">
    <property type="entry name" value="Glyceraldehyde-3-phosphate dehydrogenase-like, C-terminal domain"/>
    <property type="match status" value="1"/>
</dbReference>
<dbReference type="AlphaFoldDB" id="A0A563E1S1"/>
<evidence type="ECO:0000256" key="19">
    <source>
        <dbReference type="RuleBase" id="RU004171"/>
    </source>
</evidence>
<evidence type="ECO:0000256" key="17">
    <source>
        <dbReference type="PIRSR" id="PIRSR000098-2"/>
    </source>
</evidence>
<comment type="catalytic activity">
    <reaction evidence="14">
        <text>L-homoserine + NADP(+) = L-aspartate 4-semialdehyde + NADPH + H(+)</text>
        <dbReference type="Rhea" id="RHEA:15761"/>
        <dbReference type="ChEBI" id="CHEBI:15378"/>
        <dbReference type="ChEBI" id="CHEBI:57476"/>
        <dbReference type="ChEBI" id="CHEBI:57783"/>
        <dbReference type="ChEBI" id="CHEBI:58349"/>
        <dbReference type="ChEBI" id="CHEBI:537519"/>
        <dbReference type="EC" id="1.1.1.3"/>
    </reaction>
    <physiologicalReaction direction="right-to-left" evidence="14">
        <dbReference type="Rhea" id="RHEA:15763"/>
    </physiologicalReaction>
</comment>
<dbReference type="InterPro" id="IPR001342">
    <property type="entry name" value="HDH_cat"/>
</dbReference>
<reference evidence="21 22" key="2">
    <citation type="submission" date="2019-08" db="EMBL/GenBank/DDBJ databases">
        <title>Jejuicoccus antrihumi gen. nov., sp. nov., a new member of the family Dermacoccaceae isolated from a cave.</title>
        <authorList>
            <person name="Schumann P."/>
            <person name="Kim I.S."/>
        </authorList>
    </citation>
    <scope>NUCLEOTIDE SEQUENCE [LARGE SCALE GENOMIC DNA]</scope>
    <source>
        <strain evidence="21 22">C5-26</strain>
    </source>
</reference>
<dbReference type="InterPro" id="IPR016204">
    <property type="entry name" value="HDH"/>
</dbReference>
<dbReference type="Gene3D" id="3.30.70.260">
    <property type="match status" value="1"/>
</dbReference>
<keyword evidence="8 18" id="KW-0791">Threonine biosynthesis</keyword>
<dbReference type="GO" id="GO:0004412">
    <property type="term" value="F:homoserine dehydrogenase activity"/>
    <property type="evidence" value="ECO:0007669"/>
    <property type="project" value="UniProtKB-EC"/>
</dbReference>
<dbReference type="InterPro" id="IPR005106">
    <property type="entry name" value="Asp/hSer_DH_NAD-bd"/>
</dbReference>
<dbReference type="OrthoDB" id="9808167at2"/>
<feature type="domain" description="ACT" evidence="20">
    <location>
        <begin position="361"/>
        <end position="437"/>
    </location>
</feature>
<dbReference type="UniPathway" id="UPA00051">
    <property type="reaction ID" value="UER00465"/>
</dbReference>
<feature type="binding site" evidence="17">
    <location>
        <position position="197"/>
    </location>
    <ligand>
        <name>L-homoserine</name>
        <dbReference type="ChEBI" id="CHEBI:57476"/>
    </ligand>
</feature>
<keyword evidence="12 18" id="KW-0486">Methionine biosynthesis</keyword>
<comment type="pathway">
    <text evidence="3 18">Amino-acid biosynthesis; L-methionine biosynthesis via de novo pathway; L-homoserine from L-aspartate: step 3/3.</text>
</comment>
<evidence type="ECO:0000256" key="4">
    <source>
        <dbReference type="ARBA" id="ARBA00006753"/>
    </source>
</evidence>
<dbReference type="InterPro" id="IPR045865">
    <property type="entry name" value="ACT-like_dom_sf"/>
</dbReference>
<keyword evidence="11" id="KW-0915">Sodium</keyword>
<protein>
    <recommendedName>
        <fullName evidence="6 18">Homoserine dehydrogenase</fullName>
        <ecNumber evidence="5 18">1.1.1.3</ecNumber>
    </recommendedName>
</protein>
<keyword evidence="7 18" id="KW-0028">Amino-acid biosynthesis</keyword>
<dbReference type="PIRSF" id="PIRSF000098">
    <property type="entry name" value="Homoser_dehydrog"/>
    <property type="match status" value="1"/>
</dbReference>
<comment type="caution">
    <text evidence="21">The sequence shown here is derived from an EMBL/GenBank/DDBJ whole genome shotgun (WGS) entry which is preliminary data.</text>
</comment>
<feature type="binding site" evidence="17">
    <location>
        <begin position="17"/>
        <end position="24"/>
    </location>
    <ligand>
        <name>NADP(+)</name>
        <dbReference type="ChEBI" id="CHEBI:58349"/>
    </ligand>
</feature>
<evidence type="ECO:0000256" key="6">
    <source>
        <dbReference type="ARBA" id="ARBA00013376"/>
    </source>
</evidence>
<evidence type="ECO:0000256" key="10">
    <source>
        <dbReference type="ARBA" id="ARBA00023002"/>
    </source>
</evidence>
<evidence type="ECO:0000256" key="8">
    <source>
        <dbReference type="ARBA" id="ARBA00022697"/>
    </source>
</evidence>
<evidence type="ECO:0000313" key="22">
    <source>
        <dbReference type="Proteomes" id="UP000320244"/>
    </source>
</evidence>
<evidence type="ECO:0000259" key="20">
    <source>
        <dbReference type="PROSITE" id="PS51671"/>
    </source>
</evidence>
<evidence type="ECO:0000256" key="7">
    <source>
        <dbReference type="ARBA" id="ARBA00022605"/>
    </source>
</evidence>
<dbReference type="GO" id="GO:0050661">
    <property type="term" value="F:NADP binding"/>
    <property type="evidence" value="ECO:0007669"/>
    <property type="project" value="InterPro"/>
</dbReference>
<feature type="binding site" evidence="17">
    <location>
        <position position="112"/>
    </location>
    <ligand>
        <name>NADPH</name>
        <dbReference type="ChEBI" id="CHEBI:57783"/>
    </ligand>
</feature>
<dbReference type="UniPathway" id="UPA00050">
    <property type="reaction ID" value="UER00063"/>
</dbReference>
<evidence type="ECO:0000256" key="11">
    <source>
        <dbReference type="ARBA" id="ARBA00023053"/>
    </source>
</evidence>
<keyword evidence="22" id="KW-1185">Reference proteome</keyword>
<sequence>MHWKVNEVTTSLRVALLGCGVVGSAVAARLQQHRDDFTARVGAPLDIVGVAVRDLDRPRPESGLDPSLFTTDAEELVTRADLVVELMGGIEPARGLLRRAMEHGASVVTANKALLGEDGPELYEVAEKQDVDLYYEAAVAGAVPLVRPLRESLAGDTVHRVMGIVNGTTNFILDKMDRTGADLESTLKEAQELGYAEADPTADVEGLDARAKAAIIASIAFHTRVRTPDVYCEGIMGVTPDDIRAARKIGCVIKLLAICERTADPRGALGVNVRVHPALVPRTHPLATVHDAFNAVFVEAELAGELMFYGQGAGGVPTSSAVLGDLVQAARHKVRGGRGPGESAYLALDVHGIGSATTGYFIRMDVQDRPGVLGQVAGVIAAQGVSIESIRQGLKRSEGGLATLHLVTHPATDAALARTVDRLRAHEDVASVASVLRVEGL</sequence>
<dbReference type="InterPro" id="IPR019811">
    <property type="entry name" value="HDH_CS"/>
</dbReference>
<name>A0A563E1S1_9MICO</name>